<dbReference type="GO" id="GO:0004144">
    <property type="term" value="F:diacylglycerol O-acyltransferase activity"/>
    <property type="evidence" value="ECO:0007669"/>
    <property type="project" value="UniProtKB-EC"/>
</dbReference>
<dbReference type="InterPro" id="IPR050583">
    <property type="entry name" value="Mycobacterial_A85_antigen"/>
</dbReference>
<dbReference type="Gene3D" id="3.40.50.1820">
    <property type="entry name" value="alpha/beta hydrolase"/>
    <property type="match status" value="1"/>
</dbReference>
<dbReference type="PANTHER" id="PTHR48098">
    <property type="entry name" value="ENTEROCHELIN ESTERASE-RELATED"/>
    <property type="match status" value="1"/>
</dbReference>
<keyword evidence="10" id="KW-1185">Reference proteome</keyword>
<dbReference type="SUPFAM" id="SSF53474">
    <property type="entry name" value="alpha/beta-Hydrolases"/>
    <property type="match status" value="1"/>
</dbReference>
<evidence type="ECO:0000256" key="1">
    <source>
        <dbReference type="ARBA" id="ARBA00000697"/>
    </source>
</evidence>
<dbReference type="Pfam" id="PF00756">
    <property type="entry name" value="Esterase"/>
    <property type="match status" value="1"/>
</dbReference>
<dbReference type="EMBL" id="LT629772">
    <property type="protein sequence ID" value="SDT12088.1"/>
    <property type="molecule type" value="Genomic_DNA"/>
</dbReference>
<sequence length="331" mass="35704">MAFPTADRHSRRDMLRRAGGTALASTILGGTGWRSAQPARADDLTVVDSRTDDPRLKYYRFATSAIGWDPGVNVLVPADYETSGRRYPVLYLLHGGGTDADFRQWDGRMGIDIRSETSDLPLIVVMPDGGHAGWYSDPTGSAVGPRNWETFHIKQLLPWIDAHFRTVADASGRGVAGYSMGGFGALKYVARHPGEFASVSAHSGPASLRSQNGTMVHWANLSSAAVELGGATVYGVPWNESLVTADNPIEQLDAYRGKRVFLAAGTADAGVPLSDVIQESHVLVSQREFSEAMRAAGVAYHRREHPGGHLVDLGLFRDDLADLADFLDKAG</sequence>
<dbReference type="InterPro" id="IPR006311">
    <property type="entry name" value="TAT_signal"/>
</dbReference>
<dbReference type="InterPro" id="IPR029058">
    <property type="entry name" value="AB_hydrolase_fold"/>
</dbReference>
<dbReference type="Proteomes" id="UP000199103">
    <property type="component" value="Chromosome I"/>
</dbReference>
<accession>A0A1H1XS63</accession>
<dbReference type="PANTHER" id="PTHR48098:SF1">
    <property type="entry name" value="DIACYLGLYCEROL ACYLTRANSFERASE_MYCOLYLTRANSFERASE AG85A"/>
    <property type="match status" value="1"/>
</dbReference>
<keyword evidence="5" id="KW-0808">Transferase</keyword>
<evidence type="ECO:0000256" key="3">
    <source>
        <dbReference type="ARBA" id="ARBA00012820"/>
    </source>
</evidence>
<keyword evidence="9" id="KW-0378">Hydrolase</keyword>
<dbReference type="EC" id="2.3.1.122" evidence="3"/>
<dbReference type="GO" id="GO:0050348">
    <property type="term" value="F:trehalose O-mycolyltransferase activity"/>
    <property type="evidence" value="ECO:0007669"/>
    <property type="project" value="UniProtKB-EC"/>
</dbReference>
<gene>
    <name evidence="9" type="ORF">SAMN04489812_4218</name>
</gene>
<keyword evidence="6" id="KW-0012">Acyltransferase</keyword>
<evidence type="ECO:0000256" key="6">
    <source>
        <dbReference type="ARBA" id="ARBA00023315"/>
    </source>
</evidence>
<evidence type="ECO:0000256" key="8">
    <source>
        <dbReference type="ARBA" id="ARBA00048109"/>
    </source>
</evidence>
<dbReference type="AlphaFoldDB" id="A0A1H1XS63"/>
<dbReference type="GO" id="GO:0016787">
    <property type="term" value="F:hydrolase activity"/>
    <property type="evidence" value="ECO:0007669"/>
    <property type="project" value="UniProtKB-KW"/>
</dbReference>
<comment type="similarity">
    <text evidence="2">Belongs to the mycobacterial A85 antigen family.</text>
</comment>
<comment type="catalytic activity">
    <reaction evidence="1">
        <text>2 alpha,alpha'-trehalose 6-mycolate = alpha,alpha'-trehalose 6,6'-bismycolate + alpha,alpha-trehalose</text>
        <dbReference type="Rhea" id="RHEA:23472"/>
        <dbReference type="ChEBI" id="CHEBI:16551"/>
        <dbReference type="ChEBI" id="CHEBI:18195"/>
        <dbReference type="ChEBI" id="CHEBI:18234"/>
        <dbReference type="EC" id="2.3.1.122"/>
    </reaction>
</comment>
<dbReference type="PROSITE" id="PS51318">
    <property type="entry name" value="TAT"/>
    <property type="match status" value="1"/>
</dbReference>
<comment type="catalytic activity">
    <reaction evidence="8">
        <text>an acyl-CoA + a 1,2-diacyl-sn-glycerol = a triacyl-sn-glycerol + CoA</text>
        <dbReference type="Rhea" id="RHEA:10868"/>
        <dbReference type="ChEBI" id="CHEBI:17815"/>
        <dbReference type="ChEBI" id="CHEBI:57287"/>
        <dbReference type="ChEBI" id="CHEBI:58342"/>
        <dbReference type="ChEBI" id="CHEBI:64615"/>
        <dbReference type="EC" id="2.3.1.20"/>
    </reaction>
</comment>
<dbReference type="STRING" id="630515.SAMN04489812_4218"/>
<name>A0A1H1XS63_9ACTN</name>
<dbReference type="EC" id="2.3.1.20" evidence="4"/>
<evidence type="ECO:0000313" key="10">
    <source>
        <dbReference type="Proteomes" id="UP000199103"/>
    </source>
</evidence>
<evidence type="ECO:0000256" key="5">
    <source>
        <dbReference type="ARBA" id="ARBA00022679"/>
    </source>
</evidence>
<proteinExistence type="inferred from homology"/>
<dbReference type="InterPro" id="IPR000801">
    <property type="entry name" value="Esterase-like"/>
</dbReference>
<evidence type="ECO:0000256" key="7">
    <source>
        <dbReference type="ARBA" id="ARBA00032572"/>
    </source>
</evidence>
<evidence type="ECO:0000313" key="9">
    <source>
        <dbReference type="EMBL" id="SDT12088.1"/>
    </source>
</evidence>
<evidence type="ECO:0000256" key="4">
    <source>
        <dbReference type="ARBA" id="ARBA00013244"/>
    </source>
</evidence>
<organism evidence="9 10">
    <name type="scientific">Microlunatus soli</name>
    <dbReference type="NCBI Taxonomy" id="630515"/>
    <lineage>
        <taxon>Bacteria</taxon>
        <taxon>Bacillati</taxon>
        <taxon>Actinomycetota</taxon>
        <taxon>Actinomycetes</taxon>
        <taxon>Propionibacteriales</taxon>
        <taxon>Propionibacteriaceae</taxon>
        <taxon>Microlunatus</taxon>
    </lineage>
</organism>
<dbReference type="RefSeq" id="WP_269458130.1">
    <property type="nucleotide sequence ID" value="NZ_LT629772.1"/>
</dbReference>
<reference evidence="9 10" key="1">
    <citation type="submission" date="2016-10" db="EMBL/GenBank/DDBJ databases">
        <authorList>
            <person name="de Groot N.N."/>
        </authorList>
    </citation>
    <scope>NUCLEOTIDE SEQUENCE [LARGE SCALE GENOMIC DNA]</scope>
    <source>
        <strain evidence="9 10">DSM 21800</strain>
    </source>
</reference>
<evidence type="ECO:0000256" key="2">
    <source>
        <dbReference type="ARBA" id="ARBA00005874"/>
    </source>
</evidence>
<protein>
    <recommendedName>
        <fullName evidence="7">Acyl-CoA:diacylglycerol acyltransferase</fullName>
        <ecNumber evidence="3">2.3.1.122</ecNumber>
        <ecNumber evidence="4">2.3.1.20</ecNumber>
    </recommendedName>
</protein>